<dbReference type="EMBL" id="NHMM01000006">
    <property type="protein sequence ID" value="OUT21015.1"/>
    <property type="molecule type" value="Genomic_DNA"/>
</dbReference>
<dbReference type="Proteomes" id="UP000189274">
    <property type="component" value="Unassembled WGS sequence"/>
</dbReference>
<feature type="domain" description="Thioredoxin" evidence="7">
    <location>
        <begin position="1"/>
        <end position="130"/>
    </location>
</feature>
<reference evidence="11 14" key="5">
    <citation type="submission" date="2017-05" db="EMBL/GenBank/DDBJ databases">
        <title>The Genome Sequence of Candida krusei Ckrusei653.</title>
        <authorList>
            <person name="Cuomo C."/>
            <person name="Forche A."/>
            <person name="Young S."/>
            <person name="Abouelleil A."/>
            <person name="Cao P."/>
            <person name="Chapman S."/>
            <person name="Cusick C."/>
            <person name="Shea T."/>
            <person name="Nusbaum C."/>
            <person name="Birren B."/>
        </authorList>
    </citation>
    <scope>NUCLEOTIDE SEQUENCE [LARGE SCALE GENOMIC DNA]</scope>
    <source>
        <strain evidence="11 14">Ckrusei653</strain>
    </source>
</reference>
<evidence type="ECO:0000313" key="12">
    <source>
        <dbReference type="Proteomes" id="UP000029867"/>
    </source>
</evidence>
<comment type="catalytic activity">
    <reaction evidence="1">
        <text>Catalyzes the rearrangement of -S-S- bonds in proteins.</text>
        <dbReference type="EC" id="5.3.4.1"/>
    </reaction>
</comment>
<evidence type="ECO:0000313" key="8">
    <source>
        <dbReference type="EMBL" id="AWU75575.1"/>
    </source>
</evidence>
<evidence type="ECO:0000313" key="15">
    <source>
        <dbReference type="Proteomes" id="UP000249293"/>
    </source>
</evidence>
<dbReference type="Gene3D" id="3.40.30.10">
    <property type="entry name" value="Glutaredoxin"/>
    <property type="match status" value="2"/>
</dbReference>
<feature type="chain" id="PRO_5015032248" description="protein disulfide-isomerase" evidence="6">
    <location>
        <begin position="19"/>
        <end position="394"/>
    </location>
</feature>
<keyword evidence="3" id="KW-1015">Disulfide bond</keyword>
<dbReference type="EC" id="5.3.4.1" evidence="2"/>
<evidence type="ECO:0000256" key="2">
    <source>
        <dbReference type="ARBA" id="ARBA00012723"/>
    </source>
</evidence>
<evidence type="ECO:0000313" key="11">
    <source>
        <dbReference type="EMBL" id="OUT21015.1"/>
    </source>
</evidence>
<evidence type="ECO:0000256" key="1">
    <source>
        <dbReference type="ARBA" id="ARBA00001182"/>
    </source>
</evidence>
<dbReference type="GO" id="GO:0005783">
    <property type="term" value="C:endoplasmic reticulum"/>
    <property type="evidence" value="ECO:0007669"/>
    <property type="project" value="InterPro"/>
</dbReference>
<dbReference type="GO" id="GO:0003756">
    <property type="term" value="F:protein disulfide isomerase activity"/>
    <property type="evidence" value="ECO:0007669"/>
    <property type="project" value="UniProtKB-EC"/>
</dbReference>
<keyword evidence="15" id="KW-1185">Reference proteome</keyword>
<dbReference type="EMBL" id="JQFK01000018">
    <property type="protein sequence ID" value="KGK38553.1"/>
    <property type="molecule type" value="Genomic_DNA"/>
</dbReference>
<dbReference type="Gene3D" id="1.20.1150.12">
    <property type="entry name" value="Endoplasmic reticulum resident protein 29, C-terminal domain"/>
    <property type="match status" value="1"/>
</dbReference>
<dbReference type="Pfam" id="PF07749">
    <property type="entry name" value="ERp29"/>
    <property type="match status" value="1"/>
</dbReference>
<keyword evidence="4 10" id="KW-0413">Isomerase</keyword>
<evidence type="ECO:0000313" key="9">
    <source>
        <dbReference type="EMBL" id="KGK38553.1"/>
    </source>
</evidence>
<dbReference type="HOGENOM" id="CLU_038617_1_1_1"/>
<dbReference type="SUPFAM" id="SSF47933">
    <property type="entry name" value="ERP29 C domain-like"/>
    <property type="match status" value="1"/>
</dbReference>
<dbReference type="Proteomes" id="UP000029867">
    <property type="component" value="Unassembled WGS sequence"/>
</dbReference>
<reference evidence="8 15" key="6">
    <citation type="submission" date="2018-06" db="EMBL/GenBank/DDBJ databases">
        <title>Population genomics shows no distinction between pathogenic Candida krusei and environmental Pichia kudriavzevii: One species, four names.</title>
        <authorList>
            <person name="Douglass A.P."/>
            <person name="Offei B."/>
            <person name="Braun-Galleani S."/>
            <person name="Coughlan A.Y."/>
            <person name="Martos A."/>
            <person name="Ortiz-Merino R.A."/>
            <person name="Byrne K.P."/>
            <person name="Wolfe K.H."/>
        </authorList>
    </citation>
    <scope>NUCLEOTIDE SEQUENCE [LARGE SCALE GENOMIC DNA]</scope>
    <source>
        <strain evidence="8 15">CBS573</strain>
    </source>
</reference>
<dbReference type="GO" id="GO:0006457">
    <property type="term" value="P:protein folding"/>
    <property type="evidence" value="ECO:0007669"/>
    <property type="project" value="TreeGrafter"/>
</dbReference>
<dbReference type="InterPro" id="IPR013766">
    <property type="entry name" value="Thioredoxin_domain"/>
</dbReference>
<dbReference type="PANTHER" id="PTHR45672:SF11">
    <property type="entry name" value="PROTEIN DISULFIDE-ISOMERASE C17H9.14C"/>
    <property type="match status" value="1"/>
</dbReference>
<sequence>MKFYSAFSLLSLAVSALANHVIIADESNFDDIVLNSDKTSFVKFYADWCSHCKKMVPEWERLSDSYADDENIQIVEIDADKSKSIRKRYNIASYPTLKLFRADALSDPIDYEGQREFEYFSNFLLNQVGAKGKKVGPPSKVVQLHDGNIEKLIENKERYALILFTKEKDCDECIGLRKAFDDVSHAFHKDLEKIIIGEVKKNGDEPTDWTREVYGITEYPAIVFVEKGDINKYEVYTGEDSASALVKFVNKSVGTKRAINGLLDTQAGIIPEMQEALKEFIGSNIVDRREYVSTFIDELRKVDDSVFKNEVKYYAMIVNQFIAGNKEFVDSELAKYNEQLQNKVLDNAQKDLVNMKVNLLNQIKEFVTPDTYRDAKDIMEQREKAKGEISKDEL</sequence>
<evidence type="ECO:0000256" key="4">
    <source>
        <dbReference type="ARBA" id="ARBA00023235"/>
    </source>
</evidence>
<dbReference type="PRINTS" id="PR00421">
    <property type="entry name" value="THIOREDOXIN"/>
</dbReference>
<dbReference type="Pfam" id="PF00085">
    <property type="entry name" value="Thioredoxin"/>
    <property type="match status" value="2"/>
</dbReference>
<dbReference type="Proteomes" id="UP000195871">
    <property type="component" value="Unassembled WGS sequence"/>
</dbReference>
<reference evidence="10" key="4">
    <citation type="submission" date="2017-01" db="EMBL/GenBank/DDBJ databases">
        <authorList>
            <person name="Mah S.A."/>
            <person name="Swanson W.J."/>
            <person name="Moy G.W."/>
            <person name="Vacquier V.D."/>
        </authorList>
    </citation>
    <scope>NUCLEOTIDE SEQUENCE [LARGE SCALE GENOMIC DNA]</scope>
    <source>
        <strain evidence="10">129</strain>
    </source>
</reference>
<dbReference type="EMBL" id="MQVM01000020">
    <property type="protein sequence ID" value="ONH72590.1"/>
    <property type="molecule type" value="Genomic_DNA"/>
</dbReference>
<feature type="signal peptide" evidence="6">
    <location>
        <begin position="1"/>
        <end position="18"/>
    </location>
</feature>
<dbReference type="OrthoDB" id="10264505at2759"/>
<evidence type="ECO:0000256" key="3">
    <source>
        <dbReference type="ARBA" id="ARBA00023157"/>
    </source>
</evidence>
<dbReference type="PROSITE" id="PS51352">
    <property type="entry name" value="THIOREDOXIN_2"/>
    <property type="match status" value="1"/>
</dbReference>
<evidence type="ECO:0000313" key="13">
    <source>
        <dbReference type="Proteomes" id="UP000189274"/>
    </source>
</evidence>
<name>A0A099P0I3_PICKU</name>
<reference evidence="12" key="1">
    <citation type="journal article" date="2014" name="Microb. Cell Fact.">
        <title>Exploiting Issatchenkia orientalis SD108 for succinic acid production.</title>
        <authorList>
            <person name="Xiao H."/>
            <person name="Shao Z."/>
            <person name="Jiang Y."/>
            <person name="Dole S."/>
            <person name="Zhao H."/>
        </authorList>
    </citation>
    <scope>NUCLEOTIDE SEQUENCE [LARGE SCALE GENOMIC DNA]</scope>
    <source>
        <strain evidence="12">SD108</strain>
    </source>
</reference>
<evidence type="ECO:0000256" key="6">
    <source>
        <dbReference type="SAM" id="SignalP"/>
    </source>
</evidence>
<proteinExistence type="predicted"/>
<accession>A0A099P0I3</accession>
<evidence type="ECO:0000313" key="10">
    <source>
        <dbReference type="EMBL" id="ONH72590.1"/>
    </source>
</evidence>
<reference evidence="13" key="3">
    <citation type="journal article" date="2017" name="Genome Announc.">
        <title>Genome sequences of Cyberlindnera fabianii 65, Pichia kudriavzevii 129, and Saccharomyces cerevisiae 131 isolated from fermented masau fruits in Zimbabwe.</title>
        <authorList>
            <person name="van Rijswijck I.M.H."/>
            <person name="Derks M.F.L."/>
            <person name="Abee T."/>
            <person name="de Ridder D."/>
            <person name="Smid E.J."/>
        </authorList>
    </citation>
    <scope>NUCLEOTIDE SEQUENCE [LARGE SCALE GENOMIC DNA]</scope>
    <source>
        <strain evidence="13">129</strain>
    </source>
</reference>
<organism evidence="9 12">
    <name type="scientific">Pichia kudriavzevii</name>
    <name type="common">Yeast</name>
    <name type="synonym">Issatchenkia orientalis</name>
    <dbReference type="NCBI Taxonomy" id="4909"/>
    <lineage>
        <taxon>Eukaryota</taxon>
        <taxon>Fungi</taxon>
        <taxon>Dikarya</taxon>
        <taxon>Ascomycota</taxon>
        <taxon>Saccharomycotina</taxon>
        <taxon>Pichiomycetes</taxon>
        <taxon>Pichiales</taxon>
        <taxon>Pichiaceae</taxon>
        <taxon>Pichia</taxon>
    </lineage>
</organism>
<gene>
    <name evidence="10" type="ORF">BOH78_3726</name>
    <name evidence="8" type="ORF">C5L36_0B08210</name>
    <name evidence="11" type="ORF">CAS74_004013</name>
    <name evidence="9" type="ORF">JL09_g2283</name>
</gene>
<dbReference type="InterPro" id="IPR051063">
    <property type="entry name" value="PDI"/>
</dbReference>
<dbReference type="Proteomes" id="UP000249293">
    <property type="component" value="Chromosome 2"/>
</dbReference>
<dbReference type="SUPFAM" id="SSF52833">
    <property type="entry name" value="Thioredoxin-like"/>
    <property type="match status" value="2"/>
</dbReference>
<dbReference type="InterPro" id="IPR036356">
    <property type="entry name" value="ERp29_C_sf"/>
</dbReference>
<keyword evidence="5" id="KW-0676">Redox-active center</keyword>
<dbReference type="EMBL" id="CP028774">
    <property type="protein sequence ID" value="AWU75575.1"/>
    <property type="molecule type" value="Genomic_DNA"/>
</dbReference>
<dbReference type="eggNOG" id="KOG0191">
    <property type="taxonomic scope" value="Eukaryota"/>
</dbReference>
<dbReference type="AlphaFoldDB" id="A0A099P0I3"/>
<protein>
    <recommendedName>
        <fullName evidence="2">protein disulfide-isomerase</fullName>
        <ecNumber evidence="2">5.3.4.1</ecNumber>
    </recommendedName>
</protein>
<keyword evidence="6" id="KW-0732">Signal</keyword>
<evidence type="ECO:0000259" key="7">
    <source>
        <dbReference type="PROSITE" id="PS51352"/>
    </source>
</evidence>
<dbReference type="VEuPathDB" id="FungiDB:C5L36_0B08210"/>
<evidence type="ECO:0000256" key="5">
    <source>
        <dbReference type="ARBA" id="ARBA00023284"/>
    </source>
</evidence>
<dbReference type="PANTHER" id="PTHR45672">
    <property type="entry name" value="PROTEIN DISULFIDE-ISOMERASE C17H9.14C-RELATED"/>
    <property type="match status" value="1"/>
</dbReference>
<evidence type="ECO:0000313" key="14">
    <source>
        <dbReference type="Proteomes" id="UP000195871"/>
    </source>
</evidence>
<reference evidence="9" key="2">
    <citation type="submission" date="2014-08" db="EMBL/GenBank/DDBJ databases">
        <title>Exploiting Issatchenkia orientalis SD108 for Succinic Acid Production.</title>
        <authorList>
            <person name="Xiao H."/>
            <person name="Shao Z."/>
            <person name="Jiang Y."/>
            <person name="Dole S."/>
            <person name="Zhao H."/>
        </authorList>
    </citation>
    <scope>NUCLEOTIDE SEQUENCE [LARGE SCALE GENOMIC DNA]</scope>
    <source>
        <strain evidence="9">SD108</strain>
    </source>
</reference>
<dbReference type="InterPro" id="IPR011679">
    <property type="entry name" value="ERp29_C"/>
</dbReference>
<dbReference type="InterPro" id="IPR036249">
    <property type="entry name" value="Thioredoxin-like_sf"/>
</dbReference>
<dbReference type="STRING" id="4909.A0A099P0I3"/>